<dbReference type="EMBL" id="JAHRHJ020000010">
    <property type="protein sequence ID" value="KAH9299211.1"/>
    <property type="molecule type" value="Genomic_DNA"/>
</dbReference>
<evidence type="ECO:0000313" key="2">
    <source>
        <dbReference type="Proteomes" id="UP000824469"/>
    </source>
</evidence>
<reference evidence="1 2" key="1">
    <citation type="journal article" date="2021" name="Nat. Plants">
        <title>The Taxus genome provides insights into paclitaxel biosynthesis.</title>
        <authorList>
            <person name="Xiong X."/>
            <person name="Gou J."/>
            <person name="Liao Q."/>
            <person name="Li Y."/>
            <person name="Zhou Q."/>
            <person name="Bi G."/>
            <person name="Li C."/>
            <person name="Du R."/>
            <person name="Wang X."/>
            <person name="Sun T."/>
            <person name="Guo L."/>
            <person name="Liang H."/>
            <person name="Lu P."/>
            <person name="Wu Y."/>
            <person name="Zhang Z."/>
            <person name="Ro D.K."/>
            <person name="Shang Y."/>
            <person name="Huang S."/>
            <person name="Yan J."/>
        </authorList>
    </citation>
    <scope>NUCLEOTIDE SEQUENCE [LARGE SCALE GENOMIC DNA]</scope>
    <source>
        <strain evidence="1">Ta-2019</strain>
    </source>
</reference>
<organism evidence="1 2">
    <name type="scientific">Taxus chinensis</name>
    <name type="common">Chinese yew</name>
    <name type="synonym">Taxus wallichiana var. chinensis</name>
    <dbReference type="NCBI Taxonomy" id="29808"/>
    <lineage>
        <taxon>Eukaryota</taxon>
        <taxon>Viridiplantae</taxon>
        <taxon>Streptophyta</taxon>
        <taxon>Embryophyta</taxon>
        <taxon>Tracheophyta</taxon>
        <taxon>Spermatophyta</taxon>
        <taxon>Pinopsida</taxon>
        <taxon>Pinidae</taxon>
        <taxon>Conifers II</taxon>
        <taxon>Cupressales</taxon>
        <taxon>Taxaceae</taxon>
        <taxon>Taxus</taxon>
    </lineage>
</organism>
<evidence type="ECO:0000313" key="1">
    <source>
        <dbReference type="EMBL" id="KAH9299211.1"/>
    </source>
</evidence>
<dbReference type="GO" id="GO:0006353">
    <property type="term" value="P:DNA-templated transcription termination"/>
    <property type="evidence" value="ECO:0007669"/>
    <property type="project" value="InterPro"/>
</dbReference>
<sequence>MVSAMAVPVGYSHSVVHSSSSSLPRHLSLHSKATSNCHKSFCSFKSGKMTNGAAVERFMVVQCTSTFGHPEEKSPPLTAVAEIRKESARLSSRTDQASNPIMTTRDKQGLFRSPRAARELALLLLYEACVEGSDPLKLLERRTNMRYAGSVQFDKTSLEYYDHMHFSGSPLIAETEEQARLLEVKQDEETSKEADILAAPLKLVYNKFVLSMTRKILEAVAARWGSTRWNLGEIYSNQVE</sequence>
<gene>
    <name evidence="1" type="ORF">KI387_030893</name>
</gene>
<proteinExistence type="predicted"/>
<dbReference type="Proteomes" id="UP000824469">
    <property type="component" value="Unassembled WGS sequence"/>
</dbReference>
<dbReference type="AlphaFoldDB" id="A0AA38CCR6"/>
<dbReference type="PANTHER" id="PTHR11078">
    <property type="entry name" value="N UTILIZATION SUBSTANCE PROTEIN B-RELATED"/>
    <property type="match status" value="1"/>
</dbReference>
<protein>
    <recommendedName>
        <fullName evidence="3">NusB/RsmB/TIM44 domain-containing protein</fullName>
    </recommendedName>
</protein>
<feature type="non-terminal residue" evidence="1">
    <location>
        <position position="1"/>
    </location>
</feature>
<accession>A0AA38CCR6</accession>
<evidence type="ECO:0008006" key="3">
    <source>
        <dbReference type="Google" id="ProtNLM"/>
    </source>
</evidence>
<comment type="caution">
    <text evidence="1">The sequence shown here is derived from an EMBL/GenBank/DDBJ whole genome shotgun (WGS) entry which is preliminary data.</text>
</comment>
<name>A0AA38CCR6_TAXCH</name>
<dbReference type="PANTHER" id="PTHR11078:SF3">
    <property type="entry name" value="ANTITERMINATION NUSB DOMAIN-CONTAINING PROTEIN"/>
    <property type="match status" value="1"/>
</dbReference>
<dbReference type="GO" id="GO:0009507">
    <property type="term" value="C:chloroplast"/>
    <property type="evidence" value="ECO:0007669"/>
    <property type="project" value="TreeGrafter"/>
</dbReference>
<dbReference type="InterPro" id="IPR011605">
    <property type="entry name" value="NusB_fam"/>
</dbReference>
<keyword evidence="2" id="KW-1185">Reference proteome</keyword>